<dbReference type="Proteomes" id="UP000317572">
    <property type="component" value="Chromosome"/>
</dbReference>
<protein>
    <submittedName>
        <fullName evidence="1">Mig-14 family protein</fullName>
    </submittedName>
</protein>
<gene>
    <name evidence="1" type="ORF">EGO53_12260</name>
</gene>
<dbReference type="Pfam" id="PF07395">
    <property type="entry name" value="Mig-14"/>
    <property type="match status" value="1"/>
</dbReference>
<dbReference type="RefSeq" id="WP_142815389.1">
    <property type="nucleotide sequence ID" value="NZ_CAMITJ010000001.1"/>
</dbReference>
<accession>A0A515CWN3</accession>
<proteinExistence type="predicted"/>
<dbReference type="AlphaFoldDB" id="A0A515CWN3"/>
<name>A0A515CWN3_SERLI</name>
<dbReference type="EMBL" id="CP033893">
    <property type="protein sequence ID" value="QDL32520.1"/>
    <property type="molecule type" value="Genomic_DNA"/>
</dbReference>
<evidence type="ECO:0000313" key="2">
    <source>
        <dbReference type="Proteomes" id="UP000317572"/>
    </source>
</evidence>
<dbReference type="InterPro" id="IPR009977">
    <property type="entry name" value="Mig-14"/>
</dbReference>
<evidence type="ECO:0000313" key="1">
    <source>
        <dbReference type="EMBL" id="QDL32520.1"/>
    </source>
</evidence>
<sequence>MIKKLTNLASGWKPGTAADYKKCFDLYGGNFITHPEVLAFLHSRLDCRPHYSIKRNSNGTLLGAFCSWRNSNFACDGKTAKAIKLGHYQFNKDEITLPFHPKLRIALPFKTKILSSLNRSNVLNSSFKLNSHRAVCLAKGCGKDGFSSSTKNSRKRELNKFIKAGGEIFDQSHFPPQELITIYFDLFEKRWGHRPSHFLETVDMFTSLRQFLFGHILFLAGEPCAFQLITKAESPKWINFDYVNGGYDQRHDSFCPGTIVTWLNVKSAYELCEAVGKTMRYSFGKPTAGYKDRWCYQDPLGRVLSL</sequence>
<organism evidence="1 2">
    <name type="scientific">Serratia liquefaciens</name>
    <dbReference type="NCBI Taxonomy" id="614"/>
    <lineage>
        <taxon>Bacteria</taxon>
        <taxon>Pseudomonadati</taxon>
        <taxon>Pseudomonadota</taxon>
        <taxon>Gammaproteobacteria</taxon>
        <taxon>Enterobacterales</taxon>
        <taxon>Yersiniaceae</taxon>
        <taxon>Serratia</taxon>
    </lineage>
</organism>
<reference evidence="1 2" key="1">
    <citation type="submission" date="2018-11" db="EMBL/GenBank/DDBJ databases">
        <title>The first complete genome of Serratia liquefaciens isolated from metalophyte plant revel distinctness adaptive mechanisms in an extreme habitat.</title>
        <authorList>
            <person name="Caneschi W.L."/>
            <person name="Sanchez A.B."/>
            <person name="Felestrino E.B."/>
            <person name="Assis R.A.B."/>
            <person name="Lemes C.G.C."/>
            <person name="Cordeiro I.F."/>
            <person name="Fonseca N.P."/>
            <person name="Villa M."/>
            <person name="Vieira I.T."/>
            <person name="Moraes L.A."/>
            <person name="Kamino L.H.Y."/>
            <person name="do Carmo F."/>
            <person name="Garcia C.M."/>
            <person name="Almeida N.F."/>
            <person name="Silva R.S."/>
            <person name="Ferro J.A."/>
            <person name="Ferro M.I.T."/>
            <person name="Varani A.M."/>
            <person name="Ferreira R.M."/>
            <person name="dos Santos V.L."/>
            <person name="Silva U.C."/>
            <person name="Setubal J.C."/>
            <person name="Moreira L.M."/>
        </authorList>
    </citation>
    <scope>NUCLEOTIDE SEQUENCE [LARGE SCALE GENOMIC DNA]</scope>
    <source>
        <strain evidence="1 2">FG3</strain>
    </source>
</reference>
<dbReference type="SUPFAM" id="SSF55729">
    <property type="entry name" value="Acyl-CoA N-acyltransferases (Nat)"/>
    <property type="match status" value="1"/>
</dbReference>
<dbReference type="InterPro" id="IPR016181">
    <property type="entry name" value="Acyl_CoA_acyltransferase"/>
</dbReference>